<sequence length="356" mass="38543">MLSRRSALSAGAAAALAPAALAPAAQARGTRDAALIGLLGPMPARPRPQFTVLETTAIEGGQRLKIEYLAEAAYPLLGEPEDRVRAYLLVPSHGAGQRLPAILAFHQDGPQYNIGKAEPAGLAGDANLFYGLDLFRRGHVVLCPDRFYHAERRRGVDPAAPADNARDSKLYDHRVGQLLLRGRNSIGKDVFDAMVATDLLASLPYVDPARIGGIGHSAGGMAMAHWMACDKRAKAGISSCGLFEILNFYREDAVKRRSASVALPGLAAVGRSADYLAMIAPRNILLTRGRWEWGTKDEWREASLRHVAETEDMVAHARARGSGNSLEAIYFDEAGGKHDFPPAMREQAYAWLKTRL</sequence>
<dbReference type="SUPFAM" id="SSF53474">
    <property type="entry name" value="alpha/beta-Hydrolases"/>
    <property type="match status" value="1"/>
</dbReference>
<keyword evidence="3" id="KW-0378">Hydrolase</keyword>
<dbReference type="PROSITE" id="PS51318">
    <property type="entry name" value="TAT"/>
    <property type="match status" value="1"/>
</dbReference>
<evidence type="ECO:0000313" key="3">
    <source>
        <dbReference type="EMBL" id="NIJ66267.1"/>
    </source>
</evidence>
<keyword evidence="4" id="KW-1185">Reference proteome</keyword>
<evidence type="ECO:0000259" key="2">
    <source>
        <dbReference type="Pfam" id="PF00326"/>
    </source>
</evidence>
<dbReference type="GO" id="GO:0006508">
    <property type="term" value="P:proteolysis"/>
    <property type="evidence" value="ECO:0007669"/>
    <property type="project" value="InterPro"/>
</dbReference>
<dbReference type="AlphaFoldDB" id="A0A7X5ZWJ0"/>
<dbReference type="Pfam" id="PF00326">
    <property type="entry name" value="Peptidase_S9"/>
    <property type="match status" value="1"/>
</dbReference>
<dbReference type="InterPro" id="IPR006311">
    <property type="entry name" value="TAT_signal"/>
</dbReference>
<dbReference type="InterPro" id="IPR029058">
    <property type="entry name" value="AB_hydrolase_fold"/>
</dbReference>
<dbReference type="Proteomes" id="UP000564677">
    <property type="component" value="Unassembled WGS sequence"/>
</dbReference>
<dbReference type="InterPro" id="IPR050261">
    <property type="entry name" value="FrsA_esterase"/>
</dbReference>
<gene>
    <name evidence="3" type="ORF">FHR20_003240</name>
</gene>
<dbReference type="RefSeq" id="WP_167300630.1">
    <property type="nucleotide sequence ID" value="NZ_JAASQV010000003.1"/>
</dbReference>
<feature type="chain" id="PRO_5031513445" evidence="1">
    <location>
        <begin position="28"/>
        <end position="356"/>
    </location>
</feature>
<organism evidence="3 4">
    <name type="scientific">Sphingomonas leidyi</name>
    <dbReference type="NCBI Taxonomy" id="68569"/>
    <lineage>
        <taxon>Bacteria</taxon>
        <taxon>Pseudomonadati</taxon>
        <taxon>Pseudomonadota</taxon>
        <taxon>Alphaproteobacteria</taxon>
        <taxon>Sphingomonadales</taxon>
        <taxon>Sphingomonadaceae</taxon>
        <taxon>Sphingomonas</taxon>
    </lineage>
</organism>
<feature type="domain" description="Peptidase S9 prolyl oligopeptidase catalytic" evidence="2">
    <location>
        <begin position="188"/>
        <end position="251"/>
    </location>
</feature>
<evidence type="ECO:0000256" key="1">
    <source>
        <dbReference type="SAM" id="SignalP"/>
    </source>
</evidence>
<dbReference type="EMBL" id="JAASQV010000003">
    <property type="protein sequence ID" value="NIJ66267.1"/>
    <property type="molecule type" value="Genomic_DNA"/>
</dbReference>
<proteinExistence type="predicted"/>
<dbReference type="PANTHER" id="PTHR22946">
    <property type="entry name" value="DIENELACTONE HYDROLASE DOMAIN-CONTAINING PROTEIN-RELATED"/>
    <property type="match status" value="1"/>
</dbReference>
<evidence type="ECO:0000313" key="4">
    <source>
        <dbReference type="Proteomes" id="UP000564677"/>
    </source>
</evidence>
<keyword evidence="1" id="KW-0732">Signal</keyword>
<dbReference type="GO" id="GO:0008236">
    <property type="term" value="F:serine-type peptidase activity"/>
    <property type="evidence" value="ECO:0007669"/>
    <property type="project" value="InterPro"/>
</dbReference>
<protein>
    <submittedName>
        <fullName evidence="3">Dienelactone hydrolase</fullName>
    </submittedName>
</protein>
<comment type="caution">
    <text evidence="3">The sequence shown here is derived from an EMBL/GenBank/DDBJ whole genome shotgun (WGS) entry which is preliminary data.</text>
</comment>
<dbReference type="InterPro" id="IPR001375">
    <property type="entry name" value="Peptidase_S9_cat"/>
</dbReference>
<dbReference type="PANTHER" id="PTHR22946:SF0">
    <property type="entry name" value="DIENELACTONE HYDROLASE DOMAIN-CONTAINING PROTEIN"/>
    <property type="match status" value="1"/>
</dbReference>
<feature type="signal peptide" evidence="1">
    <location>
        <begin position="1"/>
        <end position="27"/>
    </location>
</feature>
<accession>A0A7X5ZWJ0</accession>
<dbReference type="Gene3D" id="3.40.50.1820">
    <property type="entry name" value="alpha/beta hydrolase"/>
    <property type="match status" value="1"/>
</dbReference>
<reference evidence="3 4" key="1">
    <citation type="submission" date="2020-03" db="EMBL/GenBank/DDBJ databases">
        <title>Genomic Encyclopedia of Type Strains, Phase IV (KMG-IV): sequencing the most valuable type-strain genomes for metagenomic binning, comparative biology and taxonomic classification.</title>
        <authorList>
            <person name="Goeker M."/>
        </authorList>
    </citation>
    <scope>NUCLEOTIDE SEQUENCE [LARGE SCALE GENOMIC DNA]</scope>
    <source>
        <strain evidence="3 4">DSM 4733</strain>
    </source>
</reference>
<name>A0A7X5ZWJ0_9SPHN</name>